<evidence type="ECO:0000256" key="1">
    <source>
        <dbReference type="SAM" id="MobiDB-lite"/>
    </source>
</evidence>
<comment type="caution">
    <text evidence="2">The sequence shown here is derived from an EMBL/GenBank/DDBJ whole genome shotgun (WGS) entry which is preliminary data.</text>
</comment>
<protein>
    <submittedName>
        <fullName evidence="2">Uncharacterized protein</fullName>
    </submittedName>
</protein>
<gene>
    <name evidence="2" type="ORF">A3844_21580</name>
</gene>
<evidence type="ECO:0000313" key="3">
    <source>
        <dbReference type="Proteomes" id="UP000186058"/>
    </source>
</evidence>
<keyword evidence="3" id="KW-1185">Reference proteome</keyword>
<dbReference type="Proteomes" id="UP000186058">
    <property type="component" value="Unassembled WGS sequence"/>
</dbReference>
<sequence>MEREEAGRRTRTGSEQHDGRATVKAIRAERVCIERIRRSGNRRSLFHLPAHARCLAVYKPNLRIRIHYPMNSLFLQRFIDAQRSILKQLYIVYAEQ</sequence>
<name>A0ABX3EJA8_9BACL</name>
<feature type="region of interest" description="Disordered" evidence="1">
    <location>
        <begin position="1"/>
        <end position="22"/>
    </location>
</feature>
<evidence type="ECO:0000313" key="2">
    <source>
        <dbReference type="EMBL" id="OKP83435.1"/>
    </source>
</evidence>
<dbReference type="EMBL" id="LVWI01000059">
    <property type="protein sequence ID" value="OKP83435.1"/>
    <property type="molecule type" value="Genomic_DNA"/>
</dbReference>
<organism evidence="2 3">
    <name type="scientific">Paenibacillus helianthi</name>
    <dbReference type="NCBI Taxonomy" id="1349432"/>
    <lineage>
        <taxon>Bacteria</taxon>
        <taxon>Bacillati</taxon>
        <taxon>Bacillota</taxon>
        <taxon>Bacilli</taxon>
        <taxon>Bacillales</taxon>
        <taxon>Paenibacillaceae</taxon>
        <taxon>Paenibacillus</taxon>
    </lineage>
</organism>
<reference evidence="2 3" key="1">
    <citation type="submission" date="2016-03" db="EMBL/GenBank/DDBJ databases">
        <authorList>
            <person name="Sant'Anna F.H."/>
            <person name="Ambrosini A."/>
            <person name="Souza R."/>
            <person name="Bach E."/>
            <person name="Fernandes G."/>
            <person name="Balsanelli E."/>
            <person name="Baura V.A."/>
            <person name="Souza E.M."/>
            <person name="Passaglia L."/>
        </authorList>
    </citation>
    <scope>NUCLEOTIDE SEQUENCE [LARGE SCALE GENOMIC DNA]</scope>
    <source>
        <strain evidence="2 3">P26E</strain>
    </source>
</reference>
<proteinExistence type="predicted"/>
<accession>A0ABX3EJA8</accession>